<gene>
    <name evidence="1" type="ORF">OI18_21580</name>
</gene>
<evidence type="ECO:0000313" key="2">
    <source>
        <dbReference type="Proteomes" id="UP000031408"/>
    </source>
</evidence>
<comment type="caution">
    <text evidence="1">The sequence shown here is derived from an EMBL/GenBank/DDBJ whole genome shotgun (WGS) entry which is preliminary data.</text>
</comment>
<dbReference type="Proteomes" id="UP000031408">
    <property type="component" value="Unassembled WGS sequence"/>
</dbReference>
<proteinExistence type="predicted"/>
<dbReference type="OrthoDB" id="678266at2"/>
<sequence length="248" mass="28870">MLLLAQTHEFSNQDAIELRDLGYRFEGIVPGKITDAFNDFAPNFNLLELALQLETILNGIAQPIERTVRFIISANPVRLEVCFRSNDPYHTESGFAMERTFYYVNGRLEVRHDYLTIPETFRNAGLVKLILQKWLQQYINMNVSKIKVHATRIGGYVWARLHFTADYQDHMSSILASAKKQLSHAEFEYAKLIYESYYDRYPCGFAFPIRAWALMPAMERVLLNSYWEGTIDLQNTTQFGNFTTHVFK</sequence>
<reference evidence="1 2" key="1">
    <citation type="submission" date="2014-11" db="EMBL/GenBank/DDBJ databases">
        <title>Genome sequence of Flavihumibacter solisilvae 3-3.</title>
        <authorList>
            <person name="Zhou G."/>
            <person name="Li M."/>
            <person name="Wang G."/>
        </authorList>
    </citation>
    <scope>NUCLEOTIDE SEQUENCE [LARGE SCALE GENOMIC DNA]</scope>
    <source>
        <strain evidence="1 2">3-3</strain>
    </source>
</reference>
<accession>A0A0C1KY77</accession>
<organism evidence="1 2">
    <name type="scientific">Flavihumibacter solisilvae</name>
    <dbReference type="NCBI Taxonomy" id="1349421"/>
    <lineage>
        <taxon>Bacteria</taxon>
        <taxon>Pseudomonadati</taxon>
        <taxon>Bacteroidota</taxon>
        <taxon>Chitinophagia</taxon>
        <taxon>Chitinophagales</taxon>
        <taxon>Chitinophagaceae</taxon>
        <taxon>Flavihumibacter</taxon>
    </lineage>
</organism>
<dbReference type="STRING" id="1349421.OI18_21580"/>
<protein>
    <submittedName>
        <fullName evidence="1">Uncharacterized protein</fullName>
    </submittedName>
</protein>
<evidence type="ECO:0000313" key="1">
    <source>
        <dbReference type="EMBL" id="KIC92652.1"/>
    </source>
</evidence>
<dbReference type="AlphaFoldDB" id="A0A0C1KY77"/>
<dbReference type="RefSeq" id="WP_039143942.1">
    <property type="nucleotide sequence ID" value="NZ_JSVC01000033.1"/>
</dbReference>
<dbReference type="EMBL" id="JSVC01000033">
    <property type="protein sequence ID" value="KIC92652.1"/>
    <property type="molecule type" value="Genomic_DNA"/>
</dbReference>
<name>A0A0C1KY77_9BACT</name>
<keyword evidence="2" id="KW-1185">Reference proteome</keyword>